<evidence type="ECO:0000259" key="7">
    <source>
        <dbReference type="PROSITE" id="PS00651"/>
    </source>
</evidence>
<dbReference type="InterPro" id="IPR009027">
    <property type="entry name" value="Ribosomal_bL9/RNase_H1_N"/>
</dbReference>
<dbReference type="InterPro" id="IPR000244">
    <property type="entry name" value="Ribosomal_bL9"/>
</dbReference>
<dbReference type="InterPro" id="IPR020069">
    <property type="entry name" value="Ribosomal_bL9_C"/>
</dbReference>
<evidence type="ECO:0000313" key="8">
    <source>
        <dbReference type="EMBL" id="SVA83492.1"/>
    </source>
</evidence>
<dbReference type="GO" id="GO:1990904">
    <property type="term" value="C:ribonucleoprotein complex"/>
    <property type="evidence" value="ECO:0007669"/>
    <property type="project" value="UniProtKB-KW"/>
</dbReference>
<comment type="similarity">
    <text evidence="1">Belongs to the bacterial ribosomal protein bL9 family.</text>
</comment>
<dbReference type="PANTHER" id="PTHR21368">
    <property type="entry name" value="50S RIBOSOMAL PROTEIN L9"/>
    <property type="match status" value="1"/>
</dbReference>
<dbReference type="Gene3D" id="3.40.5.10">
    <property type="entry name" value="Ribosomal protein L9, N-terminal domain"/>
    <property type="match status" value="1"/>
</dbReference>
<dbReference type="GO" id="GO:0003735">
    <property type="term" value="F:structural constituent of ribosome"/>
    <property type="evidence" value="ECO:0007669"/>
    <property type="project" value="InterPro"/>
</dbReference>
<dbReference type="Pfam" id="PF01281">
    <property type="entry name" value="Ribosomal_L9_N"/>
    <property type="match status" value="1"/>
</dbReference>
<dbReference type="InterPro" id="IPR036935">
    <property type="entry name" value="Ribosomal_bL9_N_sf"/>
</dbReference>
<keyword evidence="3" id="KW-0694">RNA-binding</keyword>
<dbReference type="GO" id="GO:0006412">
    <property type="term" value="P:translation"/>
    <property type="evidence" value="ECO:0007669"/>
    <property type="project" value="InterPro"/>
</dbReference>
<evidence type="ECO:0000256" key="6">
    <source>
        <dbReference type="SAM" id="Coils"/>
    </source>
</evidence>
<dbReference type="SUPFAM" id="SSF55653">
    <property type="entry name" value="Ribosomal protein L9 C-domain"/>
    <property type="match status" value="1"/>
</dbReference>
<evidence type="ECO:0000256" key="4">
    <source>
        <dbReference type="ARBA" id="ARBA00022980"/>
    </source>
</evidence>
<sequence>MKIILNKTVDGLGGEGDVVSVKDGFARNYLFPRGIAKNATKNNIASMQREIEDRQVREAKTRENLEALTKQLDKLSLKFELVAGEDDRLFGSVTSQMISDAITEKGYTVDKKEIEIPEPIKHIGKYFVHVKLAPELEAKIKIKVVAQK</sequence>
<evidence type="ECO:0000256" key="1">
    <source>
        <dbReference type="ARBA" id="ARBA00010605"/>
    </source>
</evidence>
<reference evidence="8" key="1">
    <citation type="submission" date="2018-05" db="EMBL/GenBank/DDBJ databases">
        <authorList>
            <person name="Lanie J.A."/>
            <person name="Ng W.-L."/>
            <person name="Kazmierczak K.M."/>
            <person name="Andrzejewski T.M."/>
            <person name="Davidsen T.M."/>
            <person name="Wayne K.J."/>
            <person name="Tettelin H."/>
            <person name="Glass J.I."/>
            <person name="Rusch D."/>
            <person name="Podicherti R."/>
            <person name="Tsui H.-C.T."/>
            <person name="Winkler M.E."/>
        </authorList>
    </citation>
    <scope>NUCLEOTIDE SEQUENCE</scope>
</reference>
<dbReference type="InterPro" id="IPR036791">
    <property type="entry name" value="Ribosomal_bL9_C_sf"/>
</dbReference>
<dbReference type="AlphaFoldDB" id="A0A381Z3N0"/>
<dbReference type="EMBL" id="UINC01019719">
    <property type="protein sequence ID" value="SVA83492.1"/>
    <property type="molecule type" value="Genomic_DNA"/>
</dbReference>
<protein>
    <recommendedName>
        <fullName evidence="7">Ribosomal protein L9 domain-containing protein</fullName>
    </recommendedName>
</protein>
<feature type="coiled-coil region" evidence="6">
    <location>
        <begin position="37"/>
        <end position="78"/>
    </location>
</feature>
<dbReference type="GO" id="GO:0005840">
    <property type="term" value="C:ribosome"/>
    <property type="evidence" value="ECO:0007669"/>
    <property type="project" value="UniProtKB-KW"/>
</dbReference>
<dbReference type="InterPro" id="IPR020594">
    <property type="entry name" value="Ribosomal_bL9_bac/chp"/>
</dbReference>
<keyword evidence="6" id="KW-0175">Coiled coil</keyword>
<feature type="domain" description="Ribosomal protein L9" evidence="7">
    <location>
        <begin position="13"/>
        <end position="40"/>
    </location>
</feature>
<proteinExistence type="inferred from homology"/>
<dbReference type="GO" id="GO:0019843">
    <property type="term" value="F:rRNA binding"/>
    <property type="evidence" value="ECO:0007669"/>
    <property type="project" value="UniProtKB-KW"/>
</dbReference>
<evidence type="ECO:0000256" key="3">
    <source>
        <dbReference type="ARBA" id="ARBA00022884"/>
    </source>
</evidence>
<dbReference type="NCBIfam" id="TIGR00158">
    <property type="entry name" value="L9"/>
    <property type="match status" value="1"/>
</dbReference>
<dbReference type="InterPro" id="IPR020070">
    <property type="entry name" value="Ribosomal_bL9_N"/>
</dbReference>
<dbReference type="SUPFAM" id="SSF55658">
    <property type="entry name" value="L9 N-domain-like"/>
    <property type="match status" value="1"/>
</dbReference>
<keyword evidence="2" id="KW-0699">rRNA-binding</keyword>
<dbReference type="Pfam" id="PF03948">
    <property type="entry name" value="Ribosomal_L9_C"/>
    <property type="match status" value="1"/>
</dbReference>
<keyword evidence="4" id="KW-0689">Ribosomal protein</keyword>
<dbReference type="PROSITE" id="PS00651">
    <property type="entry name" value="RIBOSOMAL_L9"/>
    <property type="match status" value="1"/>
</dbReference>
<dbReference type="Gene3D" id="3.10.430.100">
    <property type="entry name" value="Ribosomal protein L9, C-terminal domain"/>
    <property type="match status" value="1"/>
</dbReference>
<keyword evidence="5" id="KW-0687">Ribonucleoprotein</keyword>
<organism evidence="8">
    <name type="scientific">marine metagenome</name>
    <dbReference type="NCBI Taxonomy" id="408172"/>
    <lineage>
        <taxon>unclassified sequences</taxon>
        <taxon>metagenomes</taxon>
        <taxon>ecological metagenomes</taxon>
    </lineage>
</organism>
<name>A0A381Z3N0_9ZZZZ</name>
<accession>A0A381Z3N0</accession>
<evidence type="ECO:0000256" key="5">
    <source>
        <dbReference type="ARBA" id="ARBA00023274"/>
    </source>
</evidence>
<dbReference type="HAMAP" id="MF_00503">
    <property type="entry name" value="Ribosomal_bL9"/>
    <property type="match status" value="1"/>
</dbReference>
<gene>
    <name evidence="8" type="ORF">METZ01_LOCUS136346</name>
</gene>
<evidence type="ECO:0000256" key="2">
    <source>
        <dbReference type="ARBA" id="ARBA00022730"/>
    </source>
</evidence>